<protein>
    <submittedName>
        <fullName evidence="1">Uncharacterized protein</fullName>
    </submittedName>
</protein>
<keyword evidence="2" id="KW-1185">Reference proteome</keyword>
<organism evidence="1 2">
    <name type="scientific">Mycobacterium palustre</name>
    <dbReference type="NCBI Taxonomy" id="153971"/>
    <lineage>
        <taxon>Bacteria</taxon>
        <taxon>Bacillati</taxon>
        <taxon>Actinomycetota</taxon>
        <taxon>Actinomycetes</taxon>
        <taxon>Mycobacteriales</taxon>
        <taxon>Mycobacteriaceae</taxon>
        <taxon>Mycobacterium</taxon>
        <taxon>Mycobacterium simiae complex</taxon>
    </lineage>
</organism>
<name>A0A1X1ZWH3_9MYCO</name>
<dbReference type="Proteomes" id="UP000193529">
    <property type="component" value="Unassembled WGS sequence"/>
</dbReference>
<gene>
    <name evidence="1" type="ORF">AWC19_26875</name>
</gene>
<proteinExistence type="predicted"/>
<evidence type="ECO:0000313" key="2">
    <source>
        <dbReference type="Proteomes" id="UP000193529"/>
    </source>
</evidence>
<dbReference type="STRING" id="153971.AWC19_26875"/>
<dbReference type="RefSeq" id="WP_085076911.1">
    <property type="nucleotide sequence ID" value="NZ_JACKRZ010000174.1"/>
</dbReference>
<comment type="caution">
    <text evidence="1">The sequence shown here is derived from an EMBL/GenBank/DDBJ whole genome shotgun (WGS) entry which is preliminary data.</text>
</comment>
<dbReference type="AlphaFoldDB" id="A0A1X1ZWH3"/>
<accession>A0A1X1ZWH3</accession>
<evidence type="ECO:0000313" key="1">
    <source>
        <dbReference type="EMBL" id="ORW28571.1"/>
    </source>
</evidence>
<dbReference type="EMBL" id="LQPJ01000059">
    <property type="protein sequence ID" value="ORW28571.1"/>
    <property type="molecule type" value="Genomic_DNA"/>
</dbReference>
<dbReference type="OrthoDB" id="4774648at2"/>
<reference evidence="1 2" key="1">
    <citation type="submission" date="2016-01" db="EMBL/GenBank/DDBJ databases">
        <title>The new phylogeny of the genus Mycobacterium.</title>
        <authorList>
            <person name="Tarcisio F."/>
            <person name="Conor M."/>
            <person name="Antonella G."/>
            <person name="Elisabetta G."/>
            <person name="Giulia F.S."/>
            <person name="Sara T."/>
            <person name="Anna F."/>
            <person name="Clotilde B."/>
            <person name="Roberto B."/>
            <person name="Veronica D.S."/>
            <person name="Fabio R."/>
            <person name="Monica P."/>
            <person name="Olivier J."/>
            <person name="Enrico T."/>
            <person name="Nicola S."/>
        </authorList>
    </citation>
    <scope>NUCLEOTIDE SEQUENCE [LARGE SCALE GENOMIC DNA]</scope>
    <source>
        <strain evidence="1 2">DSM 44572</strain>
    </source>
</reference>
<sequence>MKLKDSSAPTVEDLCGLWVRRSLEWPDGRCDTTTQVTWLQGWQWFVDLRRPATWPEADVPVGAKPPPGLEAFAGRLVQSCPASAEFTWQRTVDWSPHSPPDVGRLGWDGDTLIEEGVLQPYREVWVRTERHSPDDSATVLLRDDAGRDAVLLRSAGFFGFAVGRPSGADTRTGGGAPDCEIAIGEISEGRWRIRVSTRSETEGTPISVRIHGRLAQTTVAAPADHRCLLAGNWRISGSTGDPALLQTHQE</sequence>